<evidence type="ECO:0000313" key="3">
    <source>
        <dbReference type="Proteomes" id="UP001266305"/>
    </source>
</evidence>
<name>A0ABQ9TKA2_SAGOE</name>
<accession>A0ABQ9TKA2</accession>
<dbReference type="Proteomes" id="UP001266305">
    <property type="component" value="Unassembled WGS sequence"/>
</dbReference>
<sequence>MDLTVPTNFSSNPVTDDNSHKSSSSEGELGDCPVDSHQDHSSGDIRDKHVRKEDSCVNIINSEALDGAHETSGDVGSYPFPGKASLVTSNMTSEQTTEHHSTAWADLLGKSWIHFEP</sequence>
<comment type="caution">
    <text evidence="2">The sequence shown here is derived from an EMBL/GenBank/DDBJ whole genome shotgun (WGS) entry which is preliminary data.</text>
</comment>
<evidence type="ECO:0000313" key="2">
    <source>
        <dbReference type="EMBL" id="KAK2085203.1"/>
    </source>
</evidence>
<feature type="compositionally biased region" description="Basic and acidic residues" evidence="1">
    <location>
        <begin position="34"/>
        <end position="52"/>
    </location>
</feature>
<evidence type="ECO:0000256" key="1">
    <source>
        <dbReference type="SAM" id="MobiDB-lite"/>
    </source>
</evidence>
<feature type="compositionally biased region" description="Polar residues" evidence="1">
    <location>
        <begin position="1"/>
        <end position="26"/>
    </location>
</feature>
<organism evidence="2 3">
    <name type="scientific">Saguinus oedipus</name>
    <name type="common">Cotton-top tamarin</name>
    <name type="synonym">Oedipomidas oedipus</name>
    <dbReference type="NCBI Taxonomy" id="9490"/>
    <lineage>
        <taxon>Eukaryota</taxon>
        <taxon>Metazoa</taxon>
        <taxon>Chordata</taxon>
        <taxon>Craniata</taxon>
        <taxon>Vertebrata</taxon>
        <taxon>Euteleostomi</taxon>
        <taxon>Mammalia</taxon>
        <taxon>Eutheria</taxon>
        <taxon>Euarchontoglires</taxon>
        <taxon>Primates</taxon>
        <taxon>Haplorrhini</taxon>
        <taxon>Platyrrhini</taxon>
        <taxon>Cebidae</taxon>
        <taxon>Callitrichinae</taxon>
        <taxon>Saguinus</taxon>
    </lineage>
</organism>
<gene>
    <name evidence="2" type="ORF">P7K49_036503</name>
</gene>
<feature type="region of interest" description="Disordered" evidence="1">
    <location>
        <begin position="1"/>
        <end position="52"/>
    </location>
</feature>
<dbReference type="EMBL" id="JASSZA010000021">
    <property type="protein sequence ID" value="KAK2085203.1"/>
    <property type="molecule type" value="Genomic_DNA"/>
</dbReference>
<reference evidence="2 3" key="1">
    <citation type="submission" date="2023-05" db="EMBL/GenBank/DDBJ databases">
        <title>B98-5 Cell Line De Novo Hybrid Assembly: An Optical Mapping Approach.</title>
        <authorList>
            <person name="Kananen K."/>
            <person name="Auerbach J.A."/>
            <person name="Kautto E."/>
            <person name="Blachly J.S."/>
        </authorList>
    </citation>
    <scope>NUCLEOTIDE SEQUENCE [LARGE SCALE GENOMIC DNA]</scope>
    <source>
        <strain evidence="2">B95-8</strain>
        <tissue evidence="2">Cell line</tissue>
    </source>
</reference>
<protein>
    <submittedName>
        <fullName evidence="2">Uncharacterized protein</fullName>
    </submittedName>
</protein>
<keyword evidence="3" id="KW-1185">Reference proteome</keyword>
<proteinExistence type="predicted"/>